<dbReference type="InterPro" id="IPR019489">
    <property type="entry name" value="Clp_ATPase_C"/>
</dbReference>
<feature type="non-terminal residue" evidence="4">
    <location>
        <position position="1"/>
    </location>
</feature>
<dbReference type="GO" id="GO:0005524">
    <property type="term" value="F:ATP binding"/>
    <property type="evidence" value="ECO:0007669"/>
    <property type="project" value="UniProtKB-KW"/>
</dbReference>
<evidence type="ECO:0000256" key="2">
    <source>
        <dbReference type="ARBA" id="ARBA00022840"/>
    </source>
</evidence>
<dbReference type="ExpressionAtlas" id="A0A0P0WPV2">
    <property type="expression patterns" value="baseline and differential"/>
</dbReference>
<accession>A0A0P0WPV2</accession>
<dbReference type="EMBL" id="AP014961">
    <property type="protein sequence ID" value="BAS94925.1"/>
    <property type="molecule type" value="Genomic_DNA"/>
</dbReference>
<evidence type="ECO:0000313" key="4">
    <source>
        <dbReference type="EMBL" id="BAS94925.1"/>
    </source>
</evidence>
<evidence type="ECO:0000256" key="1">
    <source>
        <dbReference type="ARBA" id="ARBA00022741"/>
    </source>
</evidence>
<protein>
    <submittedName>
        <fullName evidence="4">Os05g0519700 protein</fullName>
    </submittedName>
</protein>
<keyword evidence="2" id="KW-0067">ATP-binding</keyword>
<dbReference type="AlphaFoldDB" id="A0A0P0WPV2"/>
<dbReference type="PANTHER" id="PTHR11638:SF183">
    <property type="entry name" value="CHAPERONE PROTEIN CLPB1"/>
    <property type="match status" value="1"/>
</dbReference>
<dbReference type="PANTHER" id="PTHR11638">
    <property type="entry name" value="ATP-DEPENDENT CLP PROTEASE"/>
    <property type="match status" value="1"/>
</dbReference>
<evidence type="ECO:0007829" key="6">
    <source>
        <dbReference type="PeptideAtlas" id="A0A0P0WPV2"/>
    </source>
</evidence>
<name>A0A0P0WPV2_ORYSJ</name>
<keyword evidence="1" id="KW-0547">Nucleotide-binding</keyword>
<proteinExistence type="evidence at protein level"/>
<dbReference type="Gramene" id="Os05t0519700-03">
    <property type="protein sequence ID" value="Os05t0519700-03"/>
    <property type="gene ID" value="Os05g0519700"/>
</dbReference>
<reference evidence="5" key="1">
    <citation type="journal article" date="2005" name="Nature">
        <title>The map-based sequence of the rice genome.</title>
        <authorList>
            <consortium name="International rice genome sequencing project (IRGSP)"/>
            <person name="Matsumoto T."/>
            <person name="Wu J."/>
            <person name="Kanamori H."/>
            <person name="Katayose Y."/>
            <person name="Fujisawa M."/>
            <person name="Namiki N."/>
            <person name="Mizuno H."/>
            <person name="Yamamoto K."/>
            <person name="Antonio B.A."/>
            <person name="Baba T."/>
            <person name="Sakata K."/>
            <person name="Nagamura Y."/>
            <person name="Aoki H."/>
            <person name="Arikawa K."/>
            <person name="Arita K."/>
            <person name="Bito T."/>
            <person name="Chiden Y."/>
            <person name="Fujitsuka N."/>
            <person name="Fukunaka R."/>
            <person name="Hamada M."/>
            <person name="Harada C."/>
            <person name="Hayashi A."/>
            <person name="Hijishita S."/>
            <person name="Honda M."/>
            <person name="Hosokawa S."/>
            <person name="Ichikawa Y."/>
            <person name="Idonuma A."/>
            <person name="Iijima M."/>
            <person name="Ikeda M."/>
            <person name="Ikeno M."/>
            <person name="Ito K."/>
            <person name="Ito S."/>
            <person name="Ito T."/>
            <person name="Ito Y."/>
            <person name="Ito Y."/>
            <person name="Iwabuchi A."/>
            <person name="Kamiya K."/>
            <person name="Karasawa W."/>
            <person name="Kurita K."/>
            <person name="Katagiri S."/>
            <person name="Kikuta A."/>
            <person name="Kobayashi H."/>
            <person name="Kobayashi N."/>
            <person name="Machita K."/>
            <person name="Maehara T."/>
            <person name="Masukawa M."/>
            <person name="Mizubayashi T."/>
            <person name="Mukai Y."/>
            <person name="Nagasaki H."/>
            <person name="Nagata Y."/>
            <person name="Naito S."/>
            <person name="Nakashima M."/>
            <person name="Nakama Y."/>
            <person name="Nakamichi Y."/>
            <person name="Nakamura M."/>
            <person name="Meguro A."/>
            <person name="Negishi M."/>
            <person name="Ohta I."/>
            <person name="Ohta T."/>
            <person name="Okamoto M."/>
            <person name="Ono N."/>
            <person name="Saji S."/>
            <person name="Sakaguchi M."/>
            <person name="Sakai K."/>
            <person name="Shibata M."/>
            <person name="Shimokawa T."/>
            <person name="Song J."/>
            <person name="Takazaki Y."/>
            <person name="Terasawa K."/>
            <person name="Tsugane M."/>
            <person name="Tsuji K."/>
            <person name="Ueda S."/>
            <person name="Waki K."/>
            <person name="Yamagata H."/>
            <person name="Yamamoto M."/>
            <person name="Yamamoto S."/>
            <person name="Yamane H."/>
            <person name="Yoshiki S."/>
            <person name="Yoshihara R."/>
            <person name="Yukawa K."/>
            <person name="Zhong H."/>
            <person name="Yano M."/>
            <person name="Yuan Q."/>
            <person name="Ouyang S."/>
            <person name="Liu J."/>
            <person name="Jones K.M."/>
            <person name="Gansberger K."/>
            <person name="Moffat K."/>
            <person name="Hill J."/>
            <person name="Bera J."/>
            <person name="Fadrosh D."/>
            <person name="Jin S."/>
            <person name="Johri S."/>
            <person name="Kim M."/>
            <person name="Overton L."/>
            <person name="Reardon M."/>
            <person name="Tsitrin T."/>
            <person name="Vuong H."/>
            <person name="Weaver B."/>
            <person name="Ciecko A."/>
            <person name="Tallon L."/>
            <person name="Jackson J."/>
            <person name="Pai G."/>
            <person name="Aken S.V."/>
            <person name="Utterback T."/>
            <person name="Reidmuller S."/>
            <person name="Feldblyum T."/>
            <person name="Hsiao J."/>
            <person name="Zismann V."/>
            <person name="Iobst S."/>
            <person name="de Vazeille A.R."/>
            <person name="Buell C.R."/>
            <person name="Ying K."/>
            <person name="Li Y."/>
            <person name="Lu T."/>
            <person name="Huang Y."/>
            <person name="Zhao Q."/>
            <person name="Feng Q."/>
            <person name="Zhang L."/>
            <person name="Zhu J."/>
            <person name="Weng Q."/>
            <person name="Mu J."/>
            <person name="Lu Y."/>
            <person name="Fan D."/>
            <person name="Liu Y."/>
            <person name="Guan J."/>
            <person name="Zhang Y."/>
            <person name="Yu S."/>
            <person name="Liu X."/>
            <person name="Zhang Y."/>
            <person name="Hong G."/>
            <person name="Han B."/>
            <person name="Choisne N."/>
            <person name="Demange N."/>
            <person name="Orjeda G."/>
            <person name="Samain S."/>
            <person name="Cattolico L."/>
            <person name="Pelletier E."/>
            <person name="Couloux A."/>
            <person name="Segurens B."/>
            <person name="Wincker P."/>
            <person name="D'Hont A."/>
            <person name="Scarpelli C."/>
            <person name="Weissenbach J."/>
            <person name="Salanoubat M."/>
            <person name="Quetier F."/>
            <person name="Yu Y."/>
            <person name="Kim H.R."/>
            <person name="Rambo T."/>
            <person name="Currie J."/>
            <person name="Collura K."/>
            <person name="Luo M."/>
            <person name="Yang T."/>
            <person name="Ammiraju J.S.S."/>
            <person name="Engler F."/>
            <person name="Soderlund C."/>
            <person name="Wing R.A."/>
            <person name="Palmer L.E."/>
            <person name="de la Bastide M."/>
            <person name="Spiegel L."/>
            <person name="Nascimento L."/>
            <person name="Zutavern T."/>
            <person name="O'Shaughnessy A."/>
            <person name="Dike S."/>
            <person name="Dedhia N."/>
            <person name="Preston R."/>
            <person name="Balija V."/>
            <person name="McCombie W.R."/>
            <person name="Chow T."/>
            <person name="Chen H."/>
            <person name="Chung M."/>
            <person name="Chen C."/>
            <person name="Shaw J."/>
            <person name="Wu H."/>
            <person name="Hsiao K."/>
            <person name="Chao Y."/>
            <person name="Chu M."/>
            <person name="Cheng C."/>
            <person name="Hour A."/>
            <person name="Lee P."/>
            <person name="Lin S."/>
            <person name="Lin Y."/>
            <person name="Liou J."/>
            <person name="Liu S."/>
            <person name="Hsing Y."/>
            <person name="Raghuvanshi S."/>
            <person name="Mohanty A."/>
            <person name="Bharti A.K."/>
            <person name="Gaur A."/>
            <person name="Gupta V."/>
            <person name="Kumar D."/>
            <person name="Ravi V."/>
            <person name="Vij S."/>
            <person name="Kapur A."/>
            <person name="Khurana P."/>
            <person name="Khurana P."/>
            <person name="Khurana J.P."/>
            <person name="Tyagi A.K."/>
            <person name="Gaikwad K."/>
            <person name="Singh A."/>
            <person name="Dalal V."/>
            <person name="Srivastava S."/>
            <person name="Dixit A."/>
            <person name="Pal A.K."/>
            <person name="Ghazi I.A."/>
            <person name="Yadav M."/>
            <person name="Pandit A."/>
            <person name="Bhargava A."/>
            <person name="Sureshbabu K."/>
            <person name="Batra K."/>
            <person name="Sharma T.R."/>
            <person name="Mohapatra T."/>
            <person name="Singh N.K."/>
            <person name="Messing J."/>
            <person name="Nelson A.B."/>
            <person name="Fuks G."/>
            <person name="Kavchok S."/>
            <person name="Keizer G."/>
            <person name="Linton E."/>
            <person name="Llaca V."/>
            <person name="Song R."/>
            <person name="Tanyolac B."/>
            <person name="Young S."/>
            <person name="Ho-Il K."/>
            <person name="Hahn J.H."/>
            <person name="Sangsakoo G."/>
            <person name="Vanavichit A."/>
            <person name="de Mattos Luiz.A.T."/>
            <person name="Zimmer P.D."/>
            <person name="Malone G."/>
            <person name="Dellagostin O."/>
            <person name="de Oliveira A.C."/>
            <person name="Bevan M."/>
            <person name="Bancroft I."/>
            <person name="Minx P."/>
            <person name="Cordum H."/>
            <person name="Wilson R."/>
            <person name="Cheng Z."/>
            <person name="Jin W."/>
            <person name="Jiang J."/>
            <person name="Leong S.A."/>
            <person name="Iwama H."/>
            <person name="Gojobori T."/>
            <person name="Itoh T."/>
            <person name="Niimura Y."/>
            <person name="Fujii Y."/>
            <person name="Habara T."/>
            <person name="Sakai H."/>
            <person name="Sato Y."/>
            <person name="Wilson G."/>
            <person name="Kumar K."/>
            <person name="McCouch S."/>
            <person name="Juretic N."/>
            <person name="Hoen D."/>
            <person name="Wright S."/>
            <person name="Bruskiewich R."/>
            <person name="Bureau T."/>
            <person name="Miyao A."/>
            <person name="Hirochika H."/>
            <person name="Nishikawa T."/>
            <person name="Kadowaki K."/>
            <person name="Sugiura M."/>
            <person name="Burr B."/>
            <person name="Sasaki T."/>
        </authorList>
    </citation>
    <scope>NUCLEOTIDE SEQUENCE [LARGE SCALE GENOMIC DNA]</scope>
    <source>
        <strain evidence="5">cv. Nipponbare</strain>
    </source>
</reference>
<feature type="domain" description="Clp ATPase C-terminal" evidence="3">
    <location>
        <begin position="4"/>
        <end position="41"/>
    </location>
</feature>
<dbReference type="Gene3D" id="1.10.8.60">
    <property type="match status" value="1"/>
</dbReference>
<reference evidence="4 5" key="2">
    <citation type="journal article" date="2013" name="Plant Cell Physiol.">
        <title>Rice Annotation Project Database (RAP-DB): an integrative and interactive database for rice genomics.</title>
        <authorList>
            <person name="Sakai H."/>
            <person name="Lee S.S."/>
            <person name="Tanaka T."/>
            <person name="Numa H."/>
            <person name="Kim J."/>
            <person name="Kawahara Y."/>
            <person name="Wakimoto H."/>
            <person name="Yang C.C."/>
            <person name="Iwamoto M."/>
            <person name="Abe T."/>
            <person name="Yamada Y."/>
            <person name="Muto A."/>
            <person name="Inokuchi H."/>
            <person name="Ikemura T."/>
            <person name="Matsumoto T."/>
            <person name="Sasaki T."/>
            <person name="Itoh T."/>
        </authorList>
    </citation>
    <scope>NUCLEOTIDE SEQUENCE [LARGE SCALE GENOMIC DNA]</scope>
    <source>
        <strain evidence="5">cv. Nipponbare</strain>
    </source>
</reference>
<dbReference type="Proteomes" id="UP000059680">
    <property type="component" value="Chromosome 5"/>
</dbReference>
<organism evidence="4 5">
    <name type="scientific">Oryza sativa subsp. japonica</name>
    <name type="common">Rice</name>
    <dbReference type="NCBI Taxonomy" id="39947"/>
    <lineage>
        <taxon>Eukaryota</taxon>
        <taxon>Viridiplantae</taxon>
        <taxon>Streptophyta</taxon>
        <taxon>Embryophyta</taxon>
        <taxon>Tracheophyta</taxon>
        <taxon>Spermatophyta</taxon>
        <taxon>Magnoliopsida</taxon>
        <taxon>Liliopsida</taxon>
        <taxon>Poales</taxon>
        <taxon>Poaceae</taxon>
        <taxon>BOP clade</taxon>
        <taxon>Oryzoideae</taxon>
        <taxon>Oryzeae</taxon>
        <taxon>Oryzinae</taxon>
        <taxon>Oryza</taxon>
        <taxon>Oryza sativa</taxon>
    </lineage>
</organism>
<dbReference type="InterPro" id="IPR050130">
    <property type="entry name" value="ClpA_ClpB"/>
</dbReference>
<reference evidence="4 5" key="3">
    <citation type="journal article" date="2013" name="Rice">
        <title>Improvement of the Oryza sativa Nipponbare reference genome using next generation sequence and optical map data.</title>
        <authorList>
            <person name="Kawahara Y."/>
            <person name="de la Bastide M."/>
            <person name="Hamilton J.P."/>
            <person name="Kanamori H."/>
            <person name="McCombie W.R."/>
            <person name="Ouyang S."/>
            <person name="Schwartz D.C."/>
            <person name="Tanaka T."/>
            <person name="Wu J."/>
            <person name="Zhou S."/>
            <person name="Childs K.L."/>
            <person name="Davidson R.M."/>
            <person name="Lin H."/>
            <person name="Quesada-Ocampo L."/>
            <person name="Vaillancourt B."/>
            <person name="Sakai H."/>
            <person name="Lee S.S."/>
            <person name="Kim J."/>
            <person name="Numa H."/>
            <person name="Itoh T."/>
            <person name="Buell C.R."/>
            <person name="Matsumoto T."/>
        </authorList>
    </citation>
    <scope>NUCLEOTIDE SEQUENCE [LARGE SCALE GENOMIC DNA]</scope>
    <source>
        <strain evidence="5">cv. Nipponbare</strain>
    </source>
</reference>
<dbReference type="Pfam" id="PF10431">
    <property type="entry name" value="ClpB_D2-small"/>
    <property type="match status" value="1"/>
</dbReference>
<evidence type="ECO:0000313" key="5">
    <source>
        <dbReference type="Proteomes" id="UP000059680"/>
    </source>
</evidence>
<gene>
    <name evidence="4" type="ordered locus">Os05g0519700</name>
    <name evidence="4" type="ORF">OSNPB_050519700</name>
</gene>
<evidence type="ECO:0007829" key="7">
    <source>
        <dbReference type="ProteomicsDB" id="A0A0P0WPV2"/>
    </source>
</evidence>
<keyword evidence="5" id="KW-1185">Reference proteome</keyword>
<keyword evidence="6 7" id="KW-1267">Proteomics identification</keyword>
<evidence type="ECO:0000259" key="3">
    <source>
        <dbReference type="Pfam" id="PF10431"/>
    </source>
</evidence>
<sequence length="105" mass="11929">LWYYVQVYGARPIRRWIEKRVVTQLSKMLIQEEIDENCTVYIDAAPHKDELAYRVDNRGGLVNAETGQKSDILIQVPNGAATGSDAAQAVKKMRIMEDEDGMDEE</sequence>